<dbReference type="InterPro" id="IPR012337">
    <property type="entry name" value="RNaseH-like_sf"/>
</dbReference>
<proteinExistence type="predicted"/>
<dbReference type="InterPro" id="IPR036397">
    <property type="entry name" value="RNaseH_sf"/>
</dbReference>
<dbReference type="EMBL" id="JARKNE010000010">
    <property type="protein sequence ID" value="KAK5795495.1"/>
    <property type="molecule type" value="Genomic_DNA"/>
</dbReference>
<dbReference type="SUPFAM" id="SSF53098">
    <property type="entry name" value="Ribonuclease H-like"/>
    <property type="match status" value="1"/>
</dbReference>
<evidence type="ECO:0000313" key="2">
    <source>
        <dbReference type="EMBL" id="KAK5795495.1"/>
    </source>
</evidence>
<name>A0ABR0NKG1_GOSAR</name>
<gene>
    <name evidence="2" type="ORF">PVK06_036763</name>
</gene>
<protein>
    <recommendedName>
        <fullName evidence="1">RNase H type-1 domain-containing protein</fullName>
    </recommendedName>
</protein>
<feature type="domain" description="RNase H type-1" evidence="1">
    <location>
        <begin position="43"/>
        <end position="110"/>
    </location>
</feature>
<dbReference type="Proteomes" id="UP001358586">
    <property type="component" value="Chromosome 10"/>
</dbReference>
<dbReference type="Pfam" id="PF13456">
    <property type="entry name" value="RVT_3"/>
    <property type="match status" value="1"/>
</dbReference>
<evidence type="ECO:0000259" key="1">
    <source>
        <dbReference type="Pfam" id="PF13456"/>
    </source>
</evidence>
<dbReference type="InterPro" id="IPR002156">
    <property type="entry name" value="RNaseH_domain"/>
</dbReference>
<dbReference type="InterPro" id="IPR044730">
    <property type="entry name" value="RNase_H-like_dom_plant"/>
</dbReference>
<evidence type="ECO:0000313" key="3">
    <source>
        <dbReference type="Proteomes" id="UP001358586"/>
    </source>
</evidence>
<dbReference type="InterPro" id="IPR053151">
    <property type="entry name" value="RNase_H-like"/>
</dbReference>
<comment type="caution">
    <text evidence="2">The sequence shown here is derived from an EMBL/GenBank/DDBJ whole genome shotgun (WGS) entry which is preliminary data.</text>
</comment>
<dbReference type="Gene3D" id="3.30.420.10">
    <property type="entry name" value="Ribonuclease H-like superfamily/Ribonuclease H"/>
    <property type="match status" value="1"/>
</dbReference>
<accession>A0ABR0NKG1</accession>
<dbReference type="CDD" id="cd06222">
    <property type="entry name" value="RNase_H_like"/>
    <property type="match status" value="1"/>
</dbReference>
<dbReference type="PANTHER" id="PTHR47723">
    <property type="entry name" value="OS05G0353850 PROTEIN"/>
    <property type="match status" value="1"/>
</dbReference>
<keyword evidence="3" id="KW-1185">Reference proteome</keyword>
<reference evidence="2 3" key="1">
    <citation type="submission" date="2023-03" db="EMBL/GenBank/DDBJ databases">
        <title>WGS of Gossypium arboreum.</title>
        <authorList>
            <person name="Yu D."/>
        </authorList>
    </citation>
    <scope>NUCLEOTIDE SEQUENCE [LARGE SCALE GENOMIC DNA]</scope>
    <source>
        <tissue evidence="2">Leaf</tissue>
    </source>
</reference>
<organism evidence="2 3">
    <name type="scientific">Gossypium arboreum</name>
    <name type="common">Tree cotton</name>
    <name type="synonym">Gossypium nanking</name>
    <dbReference type="NCBI Taxonomy" id="29729"/>
    <lineage>
        <taxon>Eukaryota</taxon>
        <taxon>Viridiplantae</taxon>
        <taxon>Streptophyta</taxon>
        <taxon>Embryophyta</taxon>
        <taxon>Tracheophyta</taxon>
        <taxon>Spermatophyta</taxon>
        <taxon>Magnoliopsida</taxon>
        <taxon>eudicotyledons</taxon>
        <taxon>Gunneridae</taxon>
        <taxon>Pentapetalae</taxon>
        <taxon>rosids</taxon>
        <taxon>malvids</taxon>
        <taxon>Malvales</taxon>
        <taxon>Malvaceae</taxon>
        <taxon>Malvoideae</taxon>
        <taxon>Gossypium</taxon>
    </lineage>
</organism>
<dbReference type="PANTHER" id="PTHR47723:SF19">
    <property type="entry name" value="POLYNUCLEOTIDYL TRANSFERASE, RIBONUCLEASE H-LIKE SUPERFAMILY PROTEIN"/>
    <property type="match status" value="1"/>
</dbReference>
<sequence length="115" mass="12545">MGLLAKTVPGRSSLDMECHLRDMIVGIPPPHTTVGVDKIIWGDGSILEEARFTAVGRIICDRGGIWIVGYNKYLGNCSVFYAESWGIIEGLSLIVKRGYDSVVIQSNCFEAVIAI</sequence>